<dbReference type="AlphaFoldDB" id="A0A1G8XKJ4"/>
<gene>
    <name evidence="1" type="ORF">SAMN05660472_00240</name>
</gene>
<organism evidence="1 2">
    <name type="scientific">Natronincola ferrireducens</name>
    <dbReference type="NCBI Taxonomy" id="393762"/>
    <lineage>
        <taxon>Bacteria</taxon>
        <taxon>Bacillati</taxon>
        <taxon>Bacillota</taxon>
        <taxon>Clostridia</taxon>
        <taxon>Peptostreptococcales</taxon>
        <taxon>Natronincolaceae</taxon>
        <taxon>Natronincola</taxon>
    </lineage>
</organism>
<dbReference type="STRING" id="393762.SAMN05660472_00240"/>
<proteinExistence type="predicted"/>
<evidence type="ECO:0008006" key="3">
    <source>
        <dbReference type="Google" id="ProtNLM"/>
    </source>
</evidence>
<dbReference type="RefSeq" id="WP_090549135.1">
    <property type="nucleotide sequence ID" value="NZ_FNFP01000001.1"/>
</dbReference>
<evidence type="ECO:0000313" key="2">
    <source>
        <dbReference type="Proteomes" id="UP000198718"/>
    </source>
</evidence>
<dbReference type="OrthoDB" id="9795264at2"/>
<protein>
    <recommendedName>
        <fullName evidence="3">DUF2922 domain-containing protein</fullName>
    </recommendedName>
</protein>
<dbReference type="Proteomes" id="UP000198718">
    <property type="component" value="Unassembled WGS sequence"/>
</dbReference>
<evidence type="ECO:0000313" key="1">
    <source>
        <dbReference type="EMBL" id="SDJ90714.1"/>
    </source>
</evidence>
<keyword evidence="2" id="KW-1185">Reference proteome</keyword>
<name>A0A1G8XKJ4_9FIRM</name>
<dbReference type="Pfam" id="PF11148">
    <property type="entry name" value="DUF2922"/>
    <property type="match status" value="1"/>
</dbReference>
<dbReference type="InterPro" id="IPR021321">
    <property type="entry name" value="DUF2922"/>
</dbReference>
<dbReference type="EMBL" id="FNFP01000001">
    <property type="protein sequence ID" value="SDJ90714.1"/>
    <property type="molecule type" value="Genomic_DNA"/>
</dbReference>
<accession>A0A1G8XKJ4</accession>
<sequence length="72" mass="7882">MKKVLEMTFKKEDDKLTKVMIVNARGDLTPAEVKAAMLNIINESVFSIGGAGLSDIHSAKVITTQEEEFDLA</sequence>
<reference evidence="1 2" key="1">
    <citation type="submission" date="2016-10" db="EMBL/GenBank/DDBJ databases">
        <authorList>
            <person name="de Groot N.N."/>
        </authorList>
    </citation>
    <scope>NUCLEOTIDE SEQUENCE [LARGE SCALE GENOMIC DNA]</scope>
    <source>
        <strain evidence="1 2">DSM 18346</strain>
    </source>
</reference>